<proteinExistence type="predicted"/>
<protein>
    <submittedName>
        <fullName evidence="1">Uncharacterized protein</fullName>
    </submittedName>
</protein>
<sequence length="88" mass="9324">MTDTVVTQANDTAVIATQTVNQVVTDERPATIIVTGIMGPAVVSSITNSSDVDMTNLHSGSVLVYNTSINKWVATNLLDQQTIEAGQF</sequence>
<accession>A0A6J7WL43</accession>
<reference evidence="1" key="1">
    <citation type="submission" date="2020-05" db="EMBL/GenBank/DDBJ databases">
        <authorList>
            <person name="Chiriac C."/>
            <person name="Salcher M."/>
            <person name="Ghai R."/>
            <person name="Kavagutti S V."/>
        </authorList>
    </citation>
    <scope>NUCLEOTIDE SEQUENCE</scope>
</reference>
<gene>
    <name evidence="1" type="ORF">UFOVP218_18</name>
</gene>
<name>A0A6J7WL43_9CAUD</name>
<organism evidence="1">
    <name type="scientific">uncultured Caudovirales phage</name>
    <dbReference type="NCBI Taxonomy" id="2100421"/>
    <lineage>
        <taxon>Viruses</taxon>
        <taxon>Duplodnaviria</taxon>
        <taxon>Heunggongvirae</taxon>
        <taxon>Uroviricota</taxon>
        <taxon>Caudoviricetes</taxon>
        <taxon>Peduoviridae</taxon>
        <taxon>Maltschvirus</taxon>
        <taxon>Maltschvirus maltsch</taxon>
    </lineage>
</organism>
<dbReference type="EMBL" id="LR798261">
    <property type="protein sequence ID" value="CAB5218457.1"/>
    <property type="molecule type" value="Genomic_DNA"/>
</dbReference>
<evidence type="ECO:0000313" key="1">
    <source>
        <dbReference type="EMBL" id="CAB5218457.1"/>
    </source>
</evidence>